<dbReference type="SUPFAM" id="SSF52540">
    <property type="entry name" value="P-loop containing nucleoside triphosphate hydrolases"/>
    <property type="match status" value="1"/>
</dbReference>
<evidence type="ECO:0000256" key="1">
    <source>
        <dbReference type="ARBA" id="ARBA00023015"/>
    </source>
</evidence>
<feature type="region of interest" description="Disordered" evidence="4">
    <location>
        <begin position="613"/>
        <end position="634"/>
    </location>
</feature>
<dbReference type="OrthoDB" id="134985at2"/>
<organism evidence="6 7">
    <name type="scientific">Trebonia kvetii</name>
    <dbReference type="NCBI Taxonomy" id="2480626"/>
    <lineage>
        <taxon>Bacteria</taxon>
        <taxon>Bacillati</taxon>
        <taxon>Actinomycetota</taxon>
        <taxon>Actinomycetes</taxon>
        <taxon>Streptosporangiales</taxon>
        <taxon>Treboniaceae</taxon>
        <taxon>Trebonia</taxon>
    </lineage>
</organism>
<evidence type="ECO:0000256" key="4">
    <source>
        <dbReference type="SAM" id="MobiDB-lite"/>
    </source>
</evidence>
<dbReference type="SMART" id="SM00421">
    <property type="entry name" value="HTH_LUXR"/>
    <property type="match status" value="1"/>
</dbReference>
<proteinExistence type="predicted"/>
<dbReference type="InterPro" id="IPR027417">
    <property type="entry name" value="P-loop_NTPase"/>
</dbReference>
<evidence type="ECO:0000256" key="3">
    <source>
        <dbReference type="ARBA" id="ARBA00023163"/>
    </source>
</evidence>
<dbReference type="Pfam" id="PF00196">
    <property type="entry name" value="GerE"/>
    <property type="match status" value="1"/>
</dbReference>
<accession>A0A6P2BZ82</accession>
<keyword evidence="7" id="KW-1185">Reference proteome</keyword>
<reference evidence="6 7" key="1">
    <citation type="submission" date="2018-11" db="EMBL/GenBank/DDBJ databases">
        <title>Trebonia kvetii gen.nov., sp.nov., a novel acidophilic actinobacterium, and proposal of the new actinobacterial family Treboniaceae fam. nov.</title>
        <authorList>
            <person name="Rapoport D."/>
            <person name="Sagova-Mareckova M."/>
            <person name="Sedlacek I."/>
            <person name="Provaznik J."/>
            <person name="Kralova S."/>
            <person name="Pavlinic D."/>
            <person name="Benes V."/>
            <person name="Kopecky J."/>
        </authorList>
    </citation>
    <scope>NUCLEOTIDE SEQUENCE [LARGE SCALE GENOMIC DNA]</scope>
    <source>
        <strain evidence="6 7">15Tr583</strain>
    </source>
</reference>
<dbReference type="Pfam" id="PF25873">
    <property type="entry name" value="WHD_MalT"/>
    <property type="match status" value="1"/>
</dbReference>
<gene>
    <name evidence="6" type="ORF">EAS64_24340</name>
</gene>
<evidence type="ECO:0000313" key="6">
    <source>
        <dbReference type="EMBL" id="TVZ03511.1"/>
    </source>
</evidence>
<dbReference type="InterPro" id="IPR011990">
    <property type="entry name" value="TPR-like_helical_dom_sf"/>
</dbReference>
<sequence>MIATKLFRPSPRHQTVERTRLHDLLRQGRTLPLTLVVAPAGWGKSTLVADWLRQDRVTAGWVSLDGGDNDPKRFWRYLLLAAGQAGPAEGAAALRRLDAAGSDVLRDVLPTFINEMTPSDAPLVLVLDDYHLITSAQVHASVSTLVDRCPPQLHLVLITRADPPLQLSRLRVRGELAELRAEQLRFSLDEALEFFGDRLGTQLSEEDVHRLLARTEGWAAGLQLAALRLKDRTDSSAFIERFTGADWHIVNYFGEEVLASQTPQVREFLLVTSVLNRMCAPLCNALTGRADGAELISEVHRANLFLIPLDDERRWFRYHHLFGGLLRHELVRTAPEQSSALHQRAAEWYASNGDPAEAIGHAIASGDPSLTRCLVAAHWRQHFNAGQLETVRRWLDALPTELVAVDASLSAARVWVALDTGRLEEVGAALDAAERSGPPDTHLMVLRALHMYKTGDVGGATRRLREISPSAHDPFVATVHRLVQGISSMWLGDADRACDLLAEAGRRAVGDGNRLAYIYAQGCLALMAVNRRDLALAGSLVRDAQSMVAQALLDSHFVAMFPALAGARLAARHGDWAEAERAAATAVELGRRGAGRVELAAALLTASAVFRTSPPATATRDPEGRTAADGAGSEPAALVREARGIVRHCPDPGPVVTTWLTDEQRAEAVRTRQERLIEPLTGRELAILRLLPAPTPQRELASALFVTPNTLKTHLRAIYRKLGAESRGDAVVRARERGLI</sequence>
<keyword evidence="2" id="KW-0238">DNA-binding</keyword>
<dbReference type="InterPro" id="IPR036388">
    <property type="entry name" value="WH-like_DNA-bd_sf"/>
</dbReference>
<dbReference type="InterPro" id="IPR059106">
    <property type="entry name" value="WHD_MalT"/>
</dbReference>
<dbReference type="InterPro" id="IPR041664">
    <property type="entry name" value="AAA_16"/>
</dbReference>
<name>A0A6P2BZ82_9ACTN</name>
<dbReference type="Gene3D" id="1.25.40.10">
    <property type="entry name" value="Tetratricopeptide repeat domain"/>
    <property type="match status" value="1"/>
</dbReference>
<feature type="domain" description="HTH luxR-type" evidence="5">
    <location>
        <begin position="673"/>
        <end position="738"/>
    </location>
</feature>
<evidence type="ECO:0000256" key="2">
    <source>
        <dbReference type="ARBA" id="ARBA00023125"/>
    </source>
</evidence>
<dbReference type="EMBL" id="RPFW01000004">
    <property type="protein sequence ID" value="TVZ03511.1"/>
    <property type="molecule type" value="Genomic_DNA"/>
</dbReference>
<evidence type="ECO:0000259" key="5">
    <source>
        <dbReference type="PROSITE" id="PS50043"/>
    </source>
</evidence>
<dbReference type="InterPro" id="IPR000792">
    <property type="entry name" value="Tscrpt_reg_LuxR_C"/>
</dbReference>
<dbReference type="PANTHER" id="PTHR44688:SF16">
    <property type="entry name" value="DNA-BINDING TRANSCRIPTIONAL ACTIVATOR DEVR_DOSR"/>
    <property type="match status" value="1"/>
</dbReference>
<dbReference type="CDD" id="cd06170">
    <property type="entry name" value="LuxR_C_like"/>
    <property type="match status" value="1"/>
</dbReference>
<evidence type="ECO:0000313" key="7">
    <source>
        <dbReference type="Proteomes" id="UP000460272"/>
    </source>
</evidence>
<dbReference type="GO" id="GO:0003677">
    <property type="term" value="F:DNA binding"/>
    <property type="evidence" value="ECO:0007669"/>
    <property type="project" value="UniProtKB-KW"/>
</dbReference>
<comment type="caution">
    <text evidence="6">The sequence shown here is derived from an EMBL/GenBank/DDBJ whole genome shotgun (WGS) entry which is preliminary data.</text>
</comment>
<dbReference type="RefSeq" id="WP_145856351.1">
    <property type="nucleotide sequence ID" value="NZ_RPFW01000004.1"/>
</dbReference>
<dbReference type="Pfam" id="PF13191">
    <property type="entry name" value="AAA_16"/>
    <property type="match status" value="1"/>
</dbReference>
<keyword evidence="3" id="KW-0804">Transcription</keyword>
<dbReference type="PROSITE" id="PS50043">
    <property type="entry name" value="HTH_LUXR_2"/>
    <property type="match status" value="1"/>
</dbReference>
<dbReference type="GO" id="GO:0006355">
    <property type="term" value="P:regulation of DNA-templated transcription"/>
    <property type="evidence" value="ECO:0007669"/>
    <property type="project" value="InterPro"/>
</dbReference>
<dbReference type="AlphaFoldDB" id="A0A6P2BZ82"/>
<dbReference type="Gene3D" id="1.10.10.10">
    <property type="entry name" value="Winged helix-like DNA-binding domain superfamily/Winged helix DNA-binding domain"/>
    <property type="match status" value="1"/>
</dbReference>
<dbReference type="SUPFAM" id="SSF46894">
    <property type="entry name" value="C-terminal effector domain of the bipartite response regulators"/>
    <property type="match status" value="1"/>
</dbReference>
<protein>
    <submittedName>
        <fullName evidence="6">Helix-turn-helix transcriptional regulator</fullName>
    </submittedName>
</protein>
<dbReference type="Proteomes" id="UP000460272">
    <property type="component" value="Unassembled WGS sequence"/>
</dbReference>
<dbReference type="InterPro" id="IPR016032">
    <property type="entry name" value="Sig_transdc_resp-reg_C-effctor"/>
</dbReference>
<dbReference type="PANTHER" id="PTHR44688">
    <property type="entry name" value="DNA-BINDING TRANSCRIPTIONAL ACTIVATOR DEVR_DOSR"/>
    <property type="match status" value="1"/>
</dbReference>
<keyword evidence="1" id="KW-0805">Transcription regulation</keyword>